<dbReference type="PANTHER" id="PTHR48033:SF9">
    <property type="entry name" value="TAR DNA-BINDING PROTEIN 43"/>
    <property type="match status" value="1"/>
</dbReference>
<keyword evidence="5" id="KW-0805">Transcription regulation</keyword>
<reference evidence="12" key="1">
    <citation type="submission" date="2020-11" db="EMBL/GenBank/DDBJ databases">
        <authorList>
            <person name="Tran Van P."/>
        </authorList>
    </citation>
    <scope>NUCLEOTIDE SEQUENCE</scope>
</reference>
<dbReference type="CDD" id="cd19609">
    <property type="entry name" value="NTD_TDP-43"/>
    <property type="match status" value="1"/>
</dbReference>
<dbReference type="GO" id="GO:0008380">
    <property type="term" value="P:RNA splicing"/>
    <property type="evidence" value="ECO:0007669"/>
    <property type="project" value="UniProtKB-KW"/>
</dbReference>
<dbReference type="AlphaFoldDB" id="A0A7R9BSQ0"/>
<dbReference type="Gene3D" id="3.30.70.330">
    <property type="match status" value="2"/>
</dbReference>
<dbReference type="GO" id="GO:0003723">
    <property type="term" value="F:RNA binding"/>
    <property type="evidence" value="ECO:0007669"/>
    <property type="project" value="UniProtKB-UniRule"/>
</dbReference>
<dbReference type="GO" id="GO:0010468">
    <property type="term" value="P:regulation of gene expression"/>
    <property type="evidence" value="ECO:0007669"/>
    <property type="project" value="TreeGrafter"/>
</dbReference>
<dbReference type="GO" id="GO:0006397">
    <property type="term" value="P:mRNA processing"/>
    <property type="evidence" value="ECO:0007669"/>
    <property type="project" value="UniProtKB-KW"/>
</dbReference>
<dbReference type="Pfam" id="PF00076">
    <property type="entry name" value="RRM_1"/>
    <property type="match status" value="2"/>
</dbReference>
<sequence length="448" mass="50208">MTRYVRVAPSEEESKDSSEITELPLEDDDTLLLTTVCATFANAIGLKYRHETGSLRGLRLANECFSPPDEGWDSATFFCVYAKVDMKRKGAALDEEIAGKRVDTKCCDLIVLGLAFSATEEELSAYFSQFGTLALCFIKRDVQEDKSKGFAFIKFNEYTAQQKVLSQRHLICKKWCDVKIPNSRLEREGLEAPKIQFRIYVGRCTEALTADVLREYFSQFGVITEVYIPRPFKACAFITFQEARVAKSLIDEEHVIKGVVVHTSTADQLHKKPNMSPSPYQPWKAGSQTQSGNPRMEEDSRPINFGTRGPPPPVYKPPVQSQPSSNYGNYGGENSNPIANLPNDMFSAIANALYQEARSKGTYNLLLKRVNLCLKSCFVDTAFDWIESLLAPSYFYTDNGRIRGMEEEVDREAVLKVIGVGEVRIIPQVISKMVETLLNDIVTSSATL</sequence>
<comment type="subcellular location">
    <subcellularLocation>
        <location evidence="1">Nucleus</location>
    </subcellularLocation>
</comment>
<dbReference type="GO" id="GO:0000785">
    <property type="term" value="C:chromatin"/>
    <property type="evidence" value="ECO:0007669"/>
    <property type="project" value="TreeGrafter"/>
</dbReference>
<dbReference type="OrthoDB" id="2020831at2759"/>
<keyword evidence="4 9" id="KW-0694">RNA-binding</keyword>
<organism evidence="12">
    <name type="scientific">Notodromas monacha</name>
    <dbReference type="NCBI Taxonomy" id="399045"/>
    <lineage>
        <taxon>Eukaryota</taxon>
        <taxon>Metazoa</taxon>
        <taxon>Ecdysozoa</taxon>
        <taxon>Arthropoda</taxon>
        <taxon>Crustacea</taxon>
        <taxon>Oligostraca</taxon>
        <taxon>Ostracoda</taxon>
        <taxon>Podocopa</taxon>
        <taxon>Podocopida</taxon>
        <taxon>Cypridocopina</taxon>
        <taxon>Cypridoidea</taxon>
        <taxon>Cyprididae</taxon>
        <taxon>Notodromas</taxon>
    </lineage>
</organism>
<evidence type="ECO:0000256" key="8">
    <source>
        <dbReference type="ARBA" id="ARBA00023242"/>
    </source>
</evidence>
<dbReference type="InterPro" id="IPR041105">
    <property type="entry name" value="TDP-43_N"/>
</dbReference>
<evidence type="ECO:0000256" key="9">
    <source>
        <dbReference type="PROSITE-ProRule" id="PRU00176"/>
    </source>
</evidence>
<feature type="domain" description="RRM" evidence="11">
    <location>
        <begin position="197"/>
        <end position="268"/>
    </location>
</feature>
<feature type="region of interest" description="Disordered" evidence="10">
    <location>
        <begin position="266"/>
        <end position="334"/>
    </location>
</feature>
<dbReference type="Pfam" id="PF18694">
    <property type="entry name" value="TDP-43_N"/>
    <property type="match status" value="1"/>
</dbReference>
<evidence type="ECO:0000256" key="1">
    <source>
        <dbReference type="ARBA" id="ARBA00004123"/>
    </source>
</evidence>
<evidence type="ECO:0000256" key="3">
    <source>
        <dbReference type="ARBA" id="ARBA00022737"/>
    </source>
</evidence>
<dbReference type="GO" id="GO:0005654">
    <property type="term" value="C:nucleoplasm"/>
    <property type="evidence" value="ECO:0007669"/>
    <property type="project" value="TreeGrafter"/>
</dbReference>
<evidence type="ECO:0000313" key="13">
    <source>
        <dbReference type="Proteomes" id="UP000678499"/>
    </source>
</evidence>
<evidence type="ECO:0000256" key="5">
    <source>
        <dbReference type="ARBA" id="ARBA00023015"/>
    </source>
</evidence>
<feature type="compositionally biased region" description="Low complexity" evidence="10">
    <location>
        <begin position="317"/>
        <end position="334"/>
    </location>
</feature>
<accession>A0A7R9BSQ0</accession>
<proteinExistence type="predicted"/>
<dbReference type="CDD" id="cd12322">
    <property type="entry name" value="RRM2_TDP43"/>
    <property type="match status" value="1"/>
</dbReference>
<feature type="domain" description="RRM" evidence="11">
    <location>
        <begin position="107"/>
        <end position="189"/>
    </location>
</feature>
<gene>
    <name evidence="12" type="ORF">NMOB1V02_LOCUS8527</name>
</gene>
<dbReference type="EMBL" id="CAJPEX010002451">
    <property type="protein sequence ID" value="CAG0921022.1"/>
    <property type="molecule type" value="Genomic_DNA"/>
</dbReference>
<keyword evidence="3" id="KW-0677">Repeat</keyword>
<dbReference type="EMBL" id="OA884488">
    <property type="protein sequence ID" value="CAD7280870.1"/>
    <property type="molecule type" value="Genomic_DNA"/>
</dbReference>
<keyword evidence="7" id="KW-0508">mRNA splicing</keyword>
<feature type="region of interest" description="Disordered" evidence="10">
    <location>
        <begin position="1"/>
        <end position="20"/>
    </location>
</feature>
<evidence type="ECO:0000259" key="11">
    <source>
        <dbReference type="PROSITE" id="PS50102"/>
    </source>
</evidence>
<keyword evidence="13" id="KW-1185">Reference proteome</keyword>
<dbReference type="Proteomes" id="UP000678499">
    <property type="component" value="Unassembled WGS sequence"/>
</dbReference>
<dbReference type="InterPro" id="IPR035979">
    <property type="entry name" value="RBD_domain_sf"/>
</dbReference>
<evidence type="ECO:0000256" key="4">
    <source>
        <dbReference type="ARBA" id="ARBA00022884"/>
    </source>
</evidence>
<dbReference type="PROSITE" id="PS50102">
    <property type="entry name" value="RRM"/>
    <property type="match status" value="2"/>
</dbReference>
<dbReference type="SMART" id="SM00360">
    <property type="entry name" value="RRM"/>
    <property type="match status" value="2"/>
</dbReference>
<evidence type="ECO:0000256" key="2">
    <source>
        <dbReference type="ARBA" id="ARBA00022664"/>
    </source>
</evidence>
<protein>
    <recommendedName>
        <fullName evidence="11">RRM domain-containing protein</fullName>
    </recommendedName>
</protein>
<keyword evidence="8" id="KW-0539">Nucleus</keyword>
<dbReference type="SUPFAM" id="SSF54928">
    <property type="entry name" value="RNA-binding domain, RBD"/>
    <property type="match status" value="1"/>
</dbReference>
<dbReference type="InterPro" id="IPR012677">
    <property type="entry name" value="Nucleotide-bd_a/b_plait_sf"/>
</dbReference>
<dbReference type="PANTHER" id="PTHR48033">
    <property type="entry name" value="RNA-BINDING (RRM/RBD/RNP MOTIFS) FAMILY PROTEIN"/>
    <property type="match status" value="1"/>
</dbReference>
<keyword evidence="6" id="KW-0804">Transcription</keyword>
<keyword evidence="2" id="KW-0507">mRNA processing</keyword>
<evidence type="ECO:0000313" key="12">
    <source>
        <dbReference type="EMBL" id="CAD7280870.1"/>
    </source>
</evidence>
<evidence type="ECO:0000256" key="6">
    <source>
        <dbReference type="ARBA" id="ARBA00023163"/>
    </source>
</evidence>
<name>A0A7R9BSQ0_9CRUS</name>
<evidence type="ECO:0000256" key="10">
    <source>
        <dbReference type="SAM" id="MobiDB-lite"/>
    </source>
</evidence>
<evidence type="ECO:0000256" key="7">
    <source>
        <dbReference type="ARBA" id="ARBA00023187"/>
    </source>
</evidence>
<dbReference type="InterPro" id="IPR000504">
    <property type="entry name" value="RRM_dom"/>
</dbReference>